<evidence type="ECO:0000313" key="2">
    <source>
        <dbReference type="EMBL" id="CAH1277500.1"/>
    </source>
</evidence>
<dbReference type="InterPro" id="IPR019080">
    <property type="entry name" value="YqaJ_viral_recombinase"/>
</dbReference>
<dbReference type="AlphaFoldDB" id="A0A8S4MNX5"/>
<dbReference type="Proteomes" id="UP000838412">
    <property type="component" value="Unassembled WGS sequence"/>
</dbReference>
<protein>
    <submittedName>
        <fullName evidence="2">Hypp9666 protein</fullName>
    </submittedName>
</protein>
<dbReference type="OrthoDB" id="6155932at2759"/>
<sequence>MHNINIRKVQGNCVIENEERRPKRFKYDPRAPNDRGERSIYQLDMDGLRDATNGAAGILTYFPGVPDNQEPCMADLSVVLEEIVEHEPVACLPPTLTELAKTSSESSLFEECLKPLSQSEVQTVSNATQDQAESNLWFDYRAGRITASNLATVVKKVNPGTGELSQRNDSLIKTIMGYYPAVSSAAIDWGKYNESSAVKMFLKANRHSHKNMSTKKCGVVLCDTLPILAATPDAMVQCSCCGLRPLEVKNPYTYRGLSVNKLAEQPDSCLHITTDGQIKLKRDHPYYYQVQAQLLCTHADIGYFAVKTASPYSNFHCEEICIDTQLLNDVVDKVKRVFEAVIMPELIHGNLRKRMEANKTQEPLPPAATQEPLPPAST</sequence>
<organism evidence="2 3">
    <name type="scientific">Branchiostoma lanceolatum</name>
    <name type="common">Common lancelet</name>
    <name type="synonym">Amphioxus lanceolatum</name>
    <dbReference type="NCBI Taxonomy" id="7740"/>
    <lineage>
        <taxon>Eukaryota</taxon>
        <taxon>Metazoa</taxon>
        <taxon>Chordata</taxon>
        <taxon>Cephalochordata</taxon>
        <taxon>Leptocardii</taxon>
        <taxon>Amphioxiformes</taxon>
        <taxon>Branchiostomatidae</taxon>
        <taxon>Branchiostoma</taxon>
    </lineage>
</organism>
<dbReference type="InterPro" id="IPR011335">
    <property type="entry name" value="Restrct_endonuc-II-like"/>
</dbReference>
<dbReference type="PANTHER" id="PTHR47526:SF3">
    <property type="entry name" value="PHD-TYPE DOMAIN-CONTAINING PROTEIN"/>
    <property type="match status" value="1"/>
</dbReference>
<reference evidence="2" key="1">
    <citation type="submission" date="2022-01" db="EMBL/GenBank/DDBJ databases">
        <authorList>
            <person name="Braso-Vives M."/>
        </authorList>
    </citation>
    <scope>NUCLEOTIDE SEQUENCE</scope>
</reference>
<dbReference type="PANTHER" id="PTHR47526">
    <property type="entry name" value="ATP-DEPENDENT DNA HELICASE"/>
    <property type="match status" value="1"/>
</dbReference>
<dbReference type="EMBL" id="CAKMNS010000358">
    <property type="protein sequence ID" value="CAH1277500.1"/>
    <property type="molecule type" value="Genomic_DNA"/>
</dbReference>
<gene>
    <name evidence="2" type="primary">Hypp9666</name>
    <name evidence="2" type="ORF">BLAG_LOCUS26268</name>
</gene>
<comment type="caution">
    <text evidence="2">The sequence shown here is derived from an EMBL/GenBank/DDBJ whole genome shotgun (WGS) entry which is preliminary data.</text>
</comment>
<dbReference type="SUPFAM" id="SSF52980">
    <property type="entry name" value="Restriction endonuclease-like"/>
    <property type="match status" value="1"/>
</dbReference>
<evidence type="ECO:0000313" key="3">
    <source>
        <dbReference type="Proteomes" id="UP000838412"/>
    </source>
</evidence>
<dbReference type="InterPro" id="IPR011604">
    <property type="entry name" value="PDDEXK-like_dom_sf"/>
</dbReference>
<accession>A0A8S4MNX5</accession>
<dbReference type="Pfam" id="PF09588">
    <property type="entry name" value="YqaJ"/>
    <property type="match status" value="1"/>
</dbReference>
<dbReference type="GO" id="GO:0006281">
    <property type="term" value="P:DNA repair"/>
    <property type="evidence" value="ECO:0007669"/>
    <property type="project" value="UniProtKB-ARBA"/>
</dbReference>
<feature type="domain" description="YqaJ viral recombinase" evidence="1">
    <location>
        <begin position="137"/>
        <end position="299"/>
    </location>
</feature>
<dbReference type="Gene3D" id="3.90.320.10">
    <property type="match status" value="1"/>
</dbReference>
<name>A0A8S4MNX5_BRALA</name>
<keyword evidence="3" id="KW-1185">Reference proteome</keyword>
<dbReference type="CDD" id="cd22343">
    <property type="entry name" value="PDDEXK_lambda_exonuclease-like"/>
    <property type="match status" value="1"/>
</dbReference>
<evidence type="ECO:0000259" key="1">
    <source>
        <dbReference type="Pfam" id="PF09588"/>
    </source>
</evidence>
<proteinExistence type="predicted"/>